<dbReference type="PIRSF" id="PIRSF006806">
    <property type="entry name" value="FTHF_cligase"/>
    <property type="match status" value="1"/>
</dbReference>
<dbReference type="InterPro" id="IPR002698">
    <property type="entry name" value="FTHF_cligase"/>
</dbReference>
<gene>
    <name evidence="6" type="ORF">IC617_04865</name>
</gene>
<organism evidence="6 7">
    <name type="scientific">Neiella litorisoli</name>
    <dbReference type="NCBI Taxonomy" id="2771431"/>
    <lineage>
        <taxon>Bacteria</taxon>
        <taxon>Pseudomonadati</taxon>
        <taxon>Pseudomonadota</taxon>
        <taxon>Gammaproteobacteria</taxon>
        <taxon>Alteromonadales</taxon>
        <taxon>Echinimonadaceae</taxon>
        <taxon>Neiella</taxon>
    </lineage>
</organism>
<keyword evidence="3 4" id="KW-0067">ATP-binding</keyword>
<evidence type="ECO:0000313" key="6">
    <source>
        <dbReference type="EMBL" id="MBD1388752.1"/>
    </source>
</evidence>
<comment type="caution">
    <text evidence="6">The sequence shown here is derived from an EMBL/GenBank/DDBJ whole genome shotgun (WGS) entry which is preliminary data.</text>
</comment>
<keyword evidence="2 4" id="KW-0547">Nucleotide-binding</keyword>
<dbReference type="InterPro" id="IPR037171">
    <property type="entry name" value="NagB/RpiA_transferase-like"/>
</dbReference>
<dbReference type="EMBL" id="JACXAF010000005">
    <property type="protein sequence ID" value="MBD1388752.1"/>
    <property type="molecule type" value="Genomic_DNA"/>
</dbReference>
<dbReference type="PANTHER" id="PTHR23407">
    <property type="entry name" value="ATPASE INHIBITOR/5-FORMYLTETRAHYDROFOLATE CYCLO-LIGASE"/>
    <property type="match status" value="1"/>
</dbReference>
<dbReference type="Proteomes" id="UP000638014">
    <property type="component" value="Unassembled WGS sequence"/>
</dbReference>
<name>A0A8J6QHR7_9GAMM</name>
<evidence type="ECO:0000256" key="3">
    <source>
        <dbReference type="ARBA" id="ARBA00022840"/>
    </source>
</evidence>
<protein>
    <recommendedName>
        <fullName evidence="5">5-formyltetrahydrofolate cyclo-ligase</fullName>
        <ecNumber evidence="5">6.3.3.2</ecNumber>
    </recommendedName>
</protein>
<evidence type="ECO:0000256" key="4">
    <source>
        <dbReference type="PIRSR" id="PIRSR006806-1"/>
    </source>
</evidence>
<keyword evidence="5" id="KW-0460">Magnesium</keyword>
<reference evidence="6" key="1">
    <citation type="submission" date="2020-09" db="EMBL/GenBank/DDBJ databases">
        <title>A novel bacterium of genus Neiella, isolated from South China Sea.</title>
        <authorList>
            <person name="Huang H."/>
            <person name="Mo K."/>
            <person name="Hu Y."/>
        </authorList>
    </citation>
    <scope>NUCLEOTIDE SEQUENCE</scope>
    <source>
        <strain evidence="6">HB171785</strain>
    </source>
</reference>
<keyword evidence="5" id="KW-0479">Metal-binding</keyword>
<dbReference type="GO" id="GO:0030272">
    <property type="term" value="F:5-formyltetrahydrofolate cyclo-ligase activity"/>
    <property type="evidence" value="ECO:0007669"/>
    <property type="project" value="UniProtKB-EC"/>
</dbReference>
<dbReference type="GO" id="GO:0005524">
    <property type="term" value="F:ATP binding"/>
    <property type="evidence" value="ECO:0007669"/>
    <property type="project" value="UniProtKB-KW"/>
</dbReference>
<dbReference type="NCBIfam" id="TIGR02727">
    <property type="entry name" value="MTHFS_bact"/>
    <property type="match status" value="1"/>
</dbReference>
<keyword evidence="6" id="KW-0436">Ligase</keyword>
<proteinExistence type="inferred from homology"/>
<keyword evidence="7" id="KW-1185">Reference proteome</keyword>
<evidence type="ECO:0000313" key="7">
    <source>
        <dbReference type="Proteomes" id="UP000638014"/>
    </source>
</evidence>
<dbReference type="Gene3D" id="3.40.50.10420">
    <property type="entry name" value="NagB/RpiA/CoA transferase-like"/>
    <property type="match status" value="1"/>
</dbReference>
<evidence type="ECO:0000256" key="1">
    <source>
        <dbReference type="ARBA" id="ARBA00010638"/>
    </source>
</evidence>
<dbReference type="AlphaFoldDB" id="A0A8J6QHR7"/>
<dbReference type="PANTHER" id="PTHR23407:SF1">
    <property type="entry name" value="5-FORMYLTETRAHYDROFOLATE CYCLO-LIGASE"/>
    <property type="match status" value="1"/>
</dbReference>
<feature type="binding site" evidence="4">
    <location>
        <begin position="4"/>
        <end position="8"/>
    </location>
    <ligand>
        <name>ATP</name>
        <dbReference type="ChEBI" id="CHEBI:30616"/>
    </ligand>
</feature>
<comment type="catalytic activity">
    <reaction evidence="5">
        <text>(6S)-5-formyl-5,6,7,8-tetrahydrofolate + ATP = (6R)-5,10-methenyltetrahydrofolate + ADP + phosphate</text>
        <dbReference type="Rhea" id="RHEA:10488"/>
        <dbReference type="ChEBI" id="CHEBI:30616"/>
        <dbReference type="ChEBI" id="CHEBI:43474"/>
        <dbReference type="ChEBI" id="CHEBI:57455"/>
        <dbReference type="ChEBI" id="CHEBI:57457"/>
        <dbReference type="ChEBI" id="CHEBI:456216"/>
        <dbReference type="EC" id="6.3.3.2"/>
    </reaction>
</comment>
<dbReference type="EC" id="6.3.3.2" evidence="5"/>
<sequence>MAERATLRKLLRQKRQALTSSEQQQASINLDSRLQQEPLLAKAKTIAVYLANDGEIDLTRFCHWCWHHDKQLCLPVLHPFSKGHLLFLKYQPTTPMKRNRFGIFEPELNATQVVPLGQLDAILLPLVGFDSDANRLGMGGGFYDRTLSQWHQQRHPATTLLGVAHQCQQVPELPIASWDVPLNAVLTPAQSYVRPQPSACS</sequence>
<comment type="cofactor">
    <cofactor evidence="5">
        <name>Mg(2+)</name>
        <dbReference type="ChEBI" id="CHEBI:18420"/>
    </cofactor>
</comment>
<dbReference type="GO" id="GO:0009396">
    <property type="term" value="P:folic acid-containing compound biosynthetic process"/>
    <property type="evidence" value="ECO:0007669"/>
    <property type="project" value="TreeGrafter"/>
</dbReference>
<dbReference type="InterPro" id="IPR024185">
    <property type="entry name" value="FTHF_cligase-like_sf"/>
</dbReference>
<dbReference type="GO" id="GO:0046872">
    <property type="term" value="F:metal ion binding"/>
    <property type="evidence" value="ECO:0007669"/>
    <property type="project" value="UniProtKB-KW"/>
</dbReference>
<feature type="binding site" evidence="4">
    <location>
        <begin position="135"/>
        <end position="143"/>
    </location>
    <ligand>
        <name>ATP</name>
        <dbReference type="ChEBI" id="CHEBI:30616"/>
    </ligand>
</feature>
<feature type="binding site" evidence="4">
    <location>
        <position position="50"/>
    </location>
    <ligand>
        <name>substrate</name>
    </ligand>
</feature>
<evidence type="ECO:0000256" key="2">
    <source>
        <dbReference type="ARBA" id="ARBA00022741"/>
    </source>
</evidence>
<accession>A0A8J6QHR7</accession>
<dbReference type="SUPFAM" id="SSF100950">
    <property type="entry name" value="NagB/RpiA/CoA transferase-like"/>
    <property type="match status" value="1"/>
</dbReference>
<comment type="similarity">
    <text evidence="1 5">Belongs to the 5-formyltetrahydrofolate cyclo-ligase family.</text>
</comment>
<evidence type="ECO:0000256" key="5">
    <source>
        <dbReference type="RuleBase" id="RU361279"/>
    </source>
</evidence>
<dbReference type="GO" id="GO:0035999">
    <property type="term" value="P:tetrahydrofolate interconversion"/>
    <property type="evidence" value="ECO:0007669"/>
    <property type="project" value="TreeGrafter"/>
</dbReference>
<feature type="binding site" evidence="4">
    <location>
        <position position="55"/>
    </location>
    <ligand>
        <name>substrate</name>
    </ligand>
</feature>
<dbReference type="Pfam" id="PF01812">
    <property type="entry name" value="5-FTHF_cyc-lig"/>
    <property type="match status" value="1"/>
</dbReference>